<proteinExistence type="predicted"/>
<dbReference type="PANTHER" id="PTHR43283">
    <property type="entry name" value="BETA-LACTAMASE-RELATED"/>
    <property type="match status" value="1"/>
</dbReference>
<dbReference type="InterPro" id="IPR012338">
    <property type="entry name" value="Beta-lactam/transpept-like"/>
</dbReference>
<evidence type="ECO:0000313" key="3">
    <source>
        <dbReference type="EMBL" id="NIJ66788.1"/>
    </source>
</evidence>
<reference evidence="3 4" key="1">
    <citation type="submission" date="2020-03" db="EMBL/GenBank/DDBJ databases">
        <title>Genomic Encyclopedia of Type Strains, Phase IV (KMG-IV): sequencing the most valuable type-strain genomes for metagenomic binning, comparative biology and taxonomic classification.</title>
        <authorList>
            <person name="Goeker M."/>
        </authorList>
    </citation>
    <scope>NUCLEOTIDE SEQUENCE [LARGE SCALE GENOMIC DNA]</scope>
    <source>
        <strain evidence="3 4">DSM 4733</strain>
    </source>
</reference>
<dbReference type="AlphaFoldDB" id="A0A7X5V2W8"/>
<feature type="domain" description="Beta-lactamase-related" evidence="2">
    <location>
        <begin position="42"/>
        <end position="358"/>
    </location>
</feature>
<evidence type="ECO:0000256" key="1">
    <source>
        <dbReference type="SAM" id="SignalP"/>
    </source>
</evidence>
<name>A0A7X5V2W8_9SPHN</name>
<comment type="caution">
    <text evidence="3">The sequence shown here is derived from an EMBL/GenBank/DDBJ whole genome shotgun (WGS) entry which is preliminary data.</text>
</comment>
<dbReference type="InterPro" id="IPR050789">
    <property type="entry name" value="Diverse_Enzym_Activities"/>
</dbReference>
<organism evidence="3 4">
    <name type="scientific">Sphingomonas leidyi</name>
    <dbReference type="NCBI Taxonomy" id="68569"/>
    <lineage>
        <taxon>Bacteria</taxon>
        <taxon>Pseudomonadati</taxon>
        <taxon>Pseudomonadota</taxon>
        <taxon>Alphaproteobacteria</taxon>
        <taxon>Sphingomonadales</taxon>
        <taxon>Sphingomonadaceae</taxon>
        <taxon>Sphingomonas</taxon>
    </lineage>
</organism>
<dbReference type="SUPFAM" id="SSF56601">
    <property type="entry name" value="beta-lactamase/transpeptidase-like"/>
    <property type="match status" value="1"/>
</dbReference>
<feature type="chain" id="PRO_5031356850" evidence="1">
    <location>
        <begin position="26"/>
        <end position="407"/>
    </location>
</feature>
<dbReference type="Pfam" id="PF00144">
    <property type="entry name" value="Beta-lactamase"/>
    <property type="match status" value="1"/>
</dbReference>
<gene>
    <name evidence="3" type="ORF">FHR20_003764</name>
</gene>
<dbReference type="RefSeq" id="WP_167301095.1">
    <property type="nucleotide sequence ID" value="NZ_JAASQV010000004.1"/>
</dbReference>
<dbReference type="PANTHER" id="PTHR43283:SF18">
    <property type="match status" value="1"/>
</dbReference>
<keyword evidence="1" id="KW-0732">Signal</keyword>
<accession>A0A7X5V2W8</accession>
<feature type="signal peptide" evidence="1">
    <location>
        <begin position="1"/>
        <end position="25"/>
    </location>
</feature>
<evidence type="ECO:0000313" key="4">
    <source>
        <dbReference type="Proteomes" id="UP000564677"/>
    </source>
</evidence>
<dbReference type="EMBL" id="JAASQV010000004">
    <property type="protein sequence ID" value="NIJ66788.1"/>
    <property type="molecule type" value="Genomic_DNA"/>
</dbReference>
<dbReference type="Gene3D" id="3.40.710.10">
    <property type="entry name" value="DD-peptidase/beta-lactamase superfamily"/>
    <property type="match status" value="1"/>
</dbReference>
<sequence>MKHWMARRMIPALAIAGLAAQPVAARDVTPAAAKLDAAMERWMPDIVRAEKIGGIGIAVIRDGRLIWSGHYGEQAPGVPTSADTAFNTASIAKTVTAETLLALAAARRIDLDEPIAGYVRSPGLDGDPRYKLLTTRILLSHRSGLRNWADDYPDGRLAFDWEPGTRYRYSGAGIELAARYAQARTGMTLRALAAETVLRPWGIAHMAVGELPDWTAGRLALPMGADGRFLDLASLYPGLREGTGLGAAYDLIATTGAYGAFLERLIAASRPGSRPESGTRDIREKIVTPLAGDARYGCEPRFTRRCPDRYGYAFGWQVQRYGRHTVLQHTGNDEGETDLVYFSPDRRTGAAIFVNGANGWVPIVRALEIIGDEPELAGYYRGLVEKLLQRRLEALPRKAGAGRGSPG</sequence>
<dbReference type="InterPro" id="IPR001466">
    <property type="entry name" value="Beta-lactam-related"/>
</dbReference>
<evidence type="ECO:0000259" key="2">
    <source>
        <dbReference type="Pfam" id="PF00144"/>
    </source>
</evidence>
<protein>
    <submittedName>
        <fullName evidence="3">CubicO group peptidase (Beta-lactamase class C family)</fullName>
    </submittedName>
</protein>
<keyword evidence="4" id="KW-1185">Reference proteome</keyword>
<dbReference type="Proteomes" id="UP000564677">
    <property type="component" value="Unassembled WGS sequence"/>
</dbReference>